<dbReference type="SMART" id="SM00115">
    <property type="entry name" value="CASc"/>
    <property type="match status" value="1"/>
</dbReference>
<dbReference type="AlphaFoldDB" id="A0ABD1KUC9"/>
<evidence type="ECO:0000313" key="5">
    <source>
        <dbReference type="Proteomes" id="UP001591681"/>
    </source>
</evidence>
<comment type="caution">
    <text evidence="4">The sequence shown here is derived from an EMBL/GenBank/DDBJ whole genome shotgun (WGS) entry which is preliminary data.</text>
</comment>
<dbReference type="InterPro" id="IPR029030">
    <property type="entry name" value="Caspase-like_dom_sf"/>
</dbReference>
<dbReference type="PANTHER" id="PTHR48169:SF6">
    <property type="entry name" value="CASPASE-8-LIKE"/>
    <property type="match status" value="1"/>
</dbReference>
<evidence type="ECO:0000256" key="1">
    <source>
        <dbReference type="ARBA" id="ARBA00010134"/>
    </source>
</evidence>
<protein>
    <recommendedName>
        <fullName evidence="3">Caspase family p20 domain-containing protein</fullName>
    </recommendedName>
</protein>
<evidence type="ECO:0000313" key="4">
    <source>
        <dbReference type="EMBL" id="KAL2102774.1"/>
    </source>
</evidence>
<dbReference type="Gene3D" id="3.40.50.1460">
    <property type="match status" value="2"/>
</dbReference>
<dbReference type="Gene3D" id="3.30.70.1470">
    <property type="entry name" value="Caspase-like"/>
    <property type="match status" value="1"/>
</dbReference>
<dbReference type="InterPro" id="IPR015917">
    <property type="entry name" value="Pept_C14A"/>
</dbReference>
<dbReference type="PRINTS" id="PR00376">
    <property type="entry name" value="IL1BCENZYME"/>
</dbReference>
<dbReference type="EMBL" id="JBHFQA010000002">
    <property type="protein sequence ID" value="KAL2102774.1"/>
    <property type="molecule type" value="Genomic_DNA"/>
</dbReference>
<accession>A0ABD1KUC9</accession>
<comment type="similarity">
    <text evidence="1">Belongs to the peptidase C14A family.</text>
</comment>
<keyword evidence="2" id="KW-0053">Apoptosis</keyword>
<dbReference type="PANTHER" id="PTHR48169">
    <property type="entry name" value="DED DOMAIN-CONTAINING PROTEIN"/>
    <property type="match status" value="1"/>
</dbReference>
<dbReference type="PROSITE" id="PS50208">
    <property type="entry name" value="CASPASE_P20"/>
    <property type="match status" value="2"/>
</dbReference>
<dbReference type="GO" id="GO:0043067">
    <property type="term" value="P:regulation of programmed cell death"/>
    <property type="evidence" value="ECO:0007669"/>
    <property type="project" value="UniProtKB-ARBA"/>
</dbReference>
<feature type="domain" description="Caspase family p20" evidence="3">
    <location>
        <begin position="131"/>
        <end position="147"/>
    </location>
</feature>
<dbReference type="GO" id="GO:0005737">
    <property type="term" value="C:cytoplasm"/>
    <property type="evidence" value="ECO:0007669"/>
    <property type="project" value="UniProtKB-ARBA"/>
</dbReference>
<organism evidence="4 5">
    <name type="scientific">Coilia grayii</name>
    <name type="common">Gray's grenadier anchovy</name>
    <dbReference type="NCBI Taxonomy" id="363190"/>
    <lineage>
        <taxon>Eukaryota</taxon>
        <taxon>Metazoa</taxon>
        <taxon>Chordata</taxon>
        <taxon>Craniata</taxon>
        <taxon>Vertebrata</taxon>
        <taxon>Euteleostomi</taxon>
        <taxon>Actinopterygii</taxon>
        <taxon>Neopterygii</taxon>
        <taxon>Teleostei</taxon>
        <taxon>Clupei</taxon>
        <taxon>Clupeiformes</taxon>
        <taxon>Clupeoidei</taxon>
        <taxon>Engraulidae</taxon>
        <taxon>Coilinae</taxon>
        <taxon>Coilia</taxon>
    </lineage>
</organism>
<reference evidence="4 5" key="1">
    <citation type="submission" date="2024-09" db="EMBL/GenBank/DDBJ databases">
        <title>A chromosome-level genome assembly of Gray's grenadier anchovy, Coilia grayii.</title>
        <authorList>
            <person name="Fu Z."/>
        </authorList>
    </citation>
    <scope>NUCLEOTIDE SEQUENCE [LARGE SCALE GENOMIC DNA]</scope>
    <source>
        <strain evidence="4">G4</strain>
        <tissue evidence="4">Muscle</tissue>
    </source>
</reference>
<feature type="domain" description="Caspase family p20" evidence="3">
    <location>
        <begin position="57"/>
        <end position="105"/>
    </location>
</feature>
<gene>
    <name evidence="4" type="ORF">ACEWY4_001942</name>
</gene>
<dbReference type="Proteomes" id="UP001591681">
    <property type="component" value="Unassembled WGS sequence"/>
</dbReference>
<sequence length="228" mass="26347">MNVRRESNEGHTVIFPVFRIFCSGQTRYGGDRGQNVMSAVGLVTNDQEDYYPMNSRPRGLCVIINNFRFNNSEYKDREGTEKDADYLQRVFGQLHFVVEERRDLSWVQGSVVGVDGKAMSITDIYRPFTHCHSLADKPKLFFIQACQYLSSGFAEHRHKQFEEDADTPLSIKADALCKQLELGCPKKEDLLTILIRVNKEVSKRYYGRYMQVPQPRYTLTKKLVLTVD</sequence>
<evidence type="ECO:0000256" key="2">
    <source>
        <dbReference type="ARBA" id="ARBA00022703"/>
    </source>
</evidence>
<dbReference type="GO" id="GO:0006915">
    <property type="term" value="P:apoptotic process"/>
    <property type="evidence" value="ECO:0007669"/>
    <property type="project" value="UniProtKB-KW"/>
</dbReference>
<dbReference type="InterPro" id="IPR001309">
    <property type="entry name" value="Pept_C14_p20"/>
</dbReference>
<evidence type="ECO:0000259" key="3">
    <source>
        <dbReference type="PROSITE" id="PS50208"/>
    </source>
</evidence>
<dbReference type="SUPFAM" id="SSF52129">
    <property type="entry name" value="Caspase-like"/>
    <property type="match status" value="1"/>
</dbReference>
<dbReference type="Pfam" id="PF00656">
    <property type="entry name" value="Peptidase_C14"/>
    <property type="match status" value="2"/>
</dbReference>
<proteinExistence type="inferred from homology"/>
<keyword evidence="5" id="KW-1185">Reference proteome</keyword>
<name>A0ABD1KUC9_9TELE</name>
<dbReference type="InterPro" id="IPR011600">
    <property type="entry name" value="Pept_C14_caspase"/>
</dbReference>